<dbReference type="PANTHER" id="PTHR47506">
    <property type="entry name" value="TRANSCRIPTIONAL REGULATORY PROTEIN"/>
    <property type="match status" value="1"/>
</dbReference>
<evidence type="ECO:0000256" key="1">
    <source>
        <dbReference type="ARBA" id="ARBA00023015"/>
    </source>
</evidence>
<dbReference type="InterPro" id="IPR009057">
    <property type="entry name" value="Homeodomain-like_sf"/>
</dbReference>
<evidence type="ECO:0000313" key="6">
    <source>
        <dbReference type="EMBL" id="QFZ77742.1"/>
    </source>
</evidence>
<evidence type="ECO:0000256" key="4">
    <source>
        <dbReference type="PROSITE-ProRule" id="PRU00335"/>
    </source>
</evidence>
<dbReference type="SUPFAM" id="SSF46689">
    <property type="entry name" value="Homeodomain-like"/>
    <property type="match status" value="1"/>
</dbReference>
<feature type="DNA-binding region" description="H-T-H motif" evidence="4">
    <location>
        <begin position="27"/>
        <end position="46"/>
    </location>
</feature>
<dbReference type="GO" id="GO:0003677">
    <property type="term" value="F:DNA binding"/>
    <property type="evidence" value="ECO:0007669"/>
    <property type="project" value="UniProtKB-UniRule"/>
</dbReference>
<keyword evidence="7" id="KW-1185">Reference proteome</keyword>
<keyword evidence="3" id="KW-0804">Transcription</keyword>
<evidence type="ECO:0000259" key="5">
    <source>
        <dbReference type="PROSITE" id="PS50977"/>
    </source>
</evidence>
<dbReference type="InterPro" id="IPR001647">
    <property type="entry name" value="HTH_TetR"/>
</dbReference>
<keyword evidence="1" id="KW-0805">Transcription regulation</keyword>
<dbReference type="EMBL" id="CP045643">
    <property type="protein sequence ID" value="QFZ77742.1"/>
    <property type="molecule type" value="Genomic_DNA"/>
</dbReference>
<accession>A0A5Q0LKJ8</accession>
<dbReference type="InterPro" id="IPR036271">
    <property type="entry name" value="Tet_transcr_reg_TetR-rel_C_sf"/>
</dbReference>
<protein>
    <submittedName>
        <fullName evidence="6">TetR family transcriptional regulator</fullName>
    </submittedName>
</protein>
<feature type="domain" description="HTH tetR-type" evidence="5">
    <location>
        <begin position="4"/>
        <end position="64"/>
    </location>
</feature>
<dbReference type="RefSeq" id="WP_153291924.1">
    <property type="nucleotide sequence ID" value="NZ_CP045643.1"/>
</dbReference>
<dbReference type="PRINTS" id="PR00455">
    <property type="entry name" value="HTHTETR"/>
</dbReference>
<gene>
    <name evidence="6" type="ORF">GFH48_34535</name>
</gene>
<dbReference type="KEGG" id="sfy:GFH48_34535"/>
<dbReference type="Pfam" id="PF00440">
    <property type="entry name" value="TetR_N"/>
    <property type="match status" value="1"/>
</dbReference>
<dbReference type="InterPro" id="IPR011075">
    <property type="entry name" value="TetR_C"/>
</dbReference>
<dbReference type="Gene3D" id="1.10.357.10">
    <property type="entry name" value="Tetracycline Repressor, domain 2"/>
    <property type="match status" value="1"/>
</dbReference>
<keyword evidence="2 4" id="KW-0238">DNA-binding</keyword>
<evidence type="ECO:0000256" key="3">
    <source>
        <dbReference type="ARBA" id="ARBA00023163"/>
    </source>
</evidence>
<dbReference type="AlphaFoldDB" id="A0A5Q0LKJ8"/>
<dbReference type="PANTHER" id="PTHR47506:SF6">
    <property type="entry name" value="HTH-TYPE TRANSCRIPTIONAL REPRESSOR NEMR"/>
    <property type="match status" value="1"/>
</dbReference>
<dbReference type="PROSITE" id="PS50977">
    <property type="entry name" value="HTH_TETR_2"/>
    <property type="match status" value="1"/>
</dbReference>
<evidence type="ECO:0000313" key="7">
    <source>
        <dbReference type="Proteomes" id="UP000326179"/>
    </source>
</evidence>
<dbReference type="SUPFAM" id="SSF48498">
    <property type="entry name" value="Tetracyclin repressor-like, C-terminal domain"/>
    <property type="match status" value="1"/>
</dbReference>
<organism evidence="6 7">
    <name type="scientific">Streptomyces fagopyri</name>
    <dbReference type="NCBI Taxonomy" id="2662397"/>
    <lineage>
        <taxon>Bacteria</taxon>
        <taxon>Bacillati</taxon>
        <taxon>Actinomycetota</taxon>
        <taxon>Actinomycetes</taxon>
        <taxon>Kitasatosporales</taxon>
        <taxon>Streptomycetaceae</taxon>
        <taxon>Streptomyces</taxon>
    </lineage>
</organism>
<name>A0A5Q0LKJ8_9ACTN</name>
<dbReference type="Pfam" id="PF16925">
    <property type="entry name" value="TetR_C_13"/>
    <property type="match status" value="1"/>
</dbReference>
<dbReference type="Proteomes" id="UP000326179">
    <property type="component" value="Chromosome"/>
</dbReference>
<sequence>MPKPSKREDLLVSAMETFHARGFHGTGIKEIADAAGAPKGSFYNHFSSKEECAIEALRLFGAERRLDMLADTTSPPLERIRRHFEFLRDETVDRDFTRGCMFGNFATGVVDHSEEIRSAVADSLQTWSGALAVALTEARRDGAVRADLDPDSTARFLVNTWEGTLIEARATKSAAAFDTFFSMVFEVVLR</sequence>
<proteinExistence type="predicted"/>
<reference evidence="6 7" key="1">
    <citation type="submission" date="2019-10" db="EMBL/GenBank/DDBJ databases">
        <title>A novel species.</title>
        <authorList>
            <person name="Gao J."/>
        </authorList>
    </citation>
    <scope>NUCLEOTIDE SEQUENCE [LARGE SCALE GENOMIC DNA]</scope>
    <source>
        <strain evidence="6 7">QMT-28</strain>
    </source>
</reference>
<evidence type="ECO:0000256" key="2">
    <source>
        <dbReference type="ARBA" id="ARBA00023125"/>
    </source>
</evidence>